<dbReference type="AlphaFoldDB" id="A0A7X2P7W9"/>
<dbReference type="SMART" id="SM00636">
    <property type="entry name" value="Glyco_18"/>
    <property type="match status" value="1"/>
</dbReference>
<dbReference type="Gene3D" id="2.30.30.40">
    <property type="entry name" value="SH3 Domains"/>
    <property type="match status" value="1"/>
</dbReference>
<dbReference type="GO" id="GO:0005975">
    <property type="term" value="P:carbohydrate metabolic process"/>
    <property type="evidence" value="ECO:0007669"/>
    <property type="project" value="InterPro"/>
</dbReference>
<feature type="domain" description="GH18" evidence="6">
    <location>
        <begin position="244"/>
        <end position="554"/>
    </location>
</feature>
<dbReference type="InterPro" id="IPR003646">
    <property type="entry name" value="SH3-like_bac-type"/>
</dbReference>
<dbReference type="PANTHER" id="PTHR46066:SF2">
    <property type="entry name" value="CHITINASE DOMAIN-CONTAINING PROTEIN 1"/>
    <property type="match status" value="1"/>
</dbReference>
<evidence type="ECO:0000256" key="2">
    <source>
        <dbReference type="ARBA" id="ARBA00023295"/>
    </source>
</evidence>
<dbReference type="GO" id="GO:0004553">
    <property type="term" value="F:hydrolase activity, hydrolyzing O-glycosyl compounds"/>
    <property type="evidence" value="ECO:0007669"/>
    <property type="project" value="InterPro"/>
</dbReference>
<dbReference type="Pfam" id="PF08239">
    <property type="entry name" value="SH3_3"/>
    <property type="match status" value="1"/>
</dbReference>
<evidence type="ECO:0000256" key="5">
    <source>
        <dbReference type="SAM" id="Phobius"/>
    </source>
</evidence>
<accession>A0A7X2P7W9</accession>
<dbReference type="InterPro" id="IPR017853">
    <property type="entry name" value="GH"/>
</dbReference>
<reference evidence="7 8" key="1">
    <citation type="submission" date="2019-08" db="EMBL/GenBank/DDBJ databases">
        <title>In-depth cultivation of the pig gut microbiome towards novel bacterial diversity and tailored functional studies.</title>
        <authorList>
            <person name="Wylensek D."/>
            <person name="Hitch T.C.A."/>
            <person name="Clavel T."/>
        </authorList>
    </citation>
    <scope>NUCLEOTIDE SEQUENCE [LARGE SCALE GENOMIC DNA]</scope>
    <source>
        <strain evidence="7 8">Oil+RF-744-WCA-WT-13</strain>
    </source>
</reference>
<dbReference type="Proteomes" id="UP000466864">
    <property type="component" value="Unassembled WGS sequence"/>
</dbReference>
<protein>
    <submittedName>
        <fullName evidence="7">SH3 domain-containing protein</fullName>
    </submittedName>
</protein>
<dbReference type="InterPro" id="IPR001579">
    <property type="entry name" value="Glyco_hydro_18_chit_AS"/>
</dbReference>
<evidence type="ECO:0000256" key="4">
    <source>
        <dbReference type="RuleBase" id="RU004453"/>
    </source>
</evidence>
<sequence length="554" mass="61849">MSRKKRKRSPLALIFTLAVMVLILGAAVVLYNRTSLNKTEMNKMDYYGLENEDQAAVIVNDAIQEDKGIVRDGKVYLPYSMVWSSLNSAFYWEEDSGSLLLTLPAGTESWTPDDGSGVVLLDGQTPYISAECVQENSDIDMEILPDPWRVTARTKWSGLSVEKVTADTQVRYRGGPKAEILTYVKTGDLVVLLERAGDWYKVSTSDGYLGYVKDTYLEEADSSAISHTTDSRFQFDRISLDHKINLSWQYVSSTDNNAEFSALTSNAAGLNTISPTWFTYADAGGNLNSLASPEYVQQAHAAGMDVWPTLQDVYGGDFSSGELLKKQAVRQKIIDQLLQSASDNGFDGINVDIETITEEQVPQYLQFLRELCVAAHKQNLVISVDEYVPDFTKYYNRAEQAKFCDYIVIMGYDEHTASSEEAGSVASLPFVEKGITDTLEEVPAAQVINAIPFYCRGWTAYAGESGLNCEAFGMDQADQFVSEHNIALTWDSEAGQYTGSTSDENATYSIWMEEEKSVEAKMQLIRKYDLAGVASWRLGFERDDIWEIINKYLQ</sequence>
<dbReference type="InterPro" id="IPR011583">
    <property type="entry name" value="Chitinase_II/V-like_cat"/>
</dbReference>
<dbReference type="InterPro" id="IPR029070">
    <property type="entry name" value="Chitinase_insertion_sf"/>
</dbReference>
<dbReference type="Gene3D" id="3.10.50.10">
    <property type="match status" value="1"/>
</dbReference>
<dbReference type="InterPro" id="IPR001223">
    <property type="entry name" value="Glyco_hydro18_cat"/>
</dbReference>
<keyword evidence="5" id="KW-0472">Membrane</keyword>
<feature type="transmembrane region" description="Helical" evidence="5">
    <location>
        <begin position="12"/>
        <end position="31"/>
    </location>
</feature>
<comment type="caution">
    <text evidence="7">The sequence shown here is derived from an EMBL/GenBank/DDBJ whole genome shotgun (WGS) entry which is preliminary data.</text>
</comment>
<evidence type="ECO:0000313" key="8">
    <source>
        <dbReference type="Proteomes" id="UP000466864"/>
    </source>
</evidence>
<dbReference type="Gene3D" id="3.20.20.80">
    <property type="entry name" value="Glycosidases"/>
    <property type="match status" value="1"/>
</dbReference>
<dbReference type="GO" id="GO:0008061">
    <property type="term" value="F:chitin binding"/>
    <property type="evidence" value="ECO:0007669"/>
    <property type="project" value="InterPro"/>
</dbReference>
<evidence type="ECO:0000259" key="6">
    <source>
        <dbReference type="PROSITE" id="PS51910"/>
    </source>
</evidence>
<organism evidence="7 8">
    <name type="scientific">Bilifractor porci</name>
    <dbReference type="NCBI Taxonomy" id="2606636"/>
    <lineage>
        <taxon>Bacteria</taxon>
        <taxon>Bacillati</taxon>
        <taxon>Bacillota</taxon>
        <taxon>Clostridia</taxon>
        <taxon>Lachnospirales</taxon>
        <taxon>Lachnospiraceae</taxon>
        <taxon>Bilifractor</taxon>
    </lineage>
</organism>
<comment type="similarity">
    <text evidence="4">Belongs to the glycosyl hydrolase 18 family.</text>
</comment>
<gene>
    <name evidence="7" type="ORF">FYJ60_05140</name>
</gene>
<proteinExistence type="inferred from homology"/>
<dbReference type="SUPFAM" id="SSF51445">
    <property type="entry name" value="(Trans)glycosidases"/>
    <property type="match status" value="1"/>
</dbReference>
<dbReference type="PROSITE" id="PS01095">
    <property type="entry name" value="GH18_1"/>
    <property type="match status" value="1"/>
</dbReference>
<keyword evidence="1 3" id="KW-0378">Hydrolase</keyword>
<name>A0A7X2P7W9_9FIRM</name>
<evidence type="ECO:0000256" key="3">
    <source>
        <dbReference type="RuleBase" id="RU000489"/>
    </source>
</evidence>
<dbReference type="Pfam" id="PF00704">
    <property type="entry name" value="Glyco_hydro_18"/>
    <property type="match status" value="1"/>
</dbReference>
<dbReference type="PANTHER" id="PTHR46066">
    <property type="entry name" value="CHITINASE DOMAIN-CONTAINING PROTEIN 1 FAMILY MEMBER"/>
    <property type="match status" value="1"/>
</dbReference>
<keyword evidence="2 3" id="KW-0326">Glycosidase</keyword>
<evidence type="ECO:0000313" key="7">
    <source>
        <dbReference type="EMBL" id="MST81695.1"/>
    </source>
</evidence>
<dbReference type="EMBL" id="VUMV01000003">
    <property type="protein sequence ID" value="MST81695.1"/>
    <property type="molecule type" value="Genomic_DNA"/>
</dbReference>
<evidence type="ECO:0000256" key="1">
    <source>
        <dbReference type="ARBA" id="ARBA00022801"/>
    </source>
</evidence>
<dbReference type="RefSeq" id="WP_154457611.1">
    <property type="nucleotide sequence ID" value="NZ_VUMV01000003.1"/>
</dbReference>
<keyword evidence="8" id="KW-1185">Reference proteome</keyword>
<keyword evidence="5" id="KW-0812">Transmembrane</keyword>
<dbReference type="PROSITE" id="PS51910">
    <property type="entry name" value="GH18_2"/>
    <property type="match status" value="1"/>
</dbReference>
<keyword evidence="5" id="KW-1133">Transmembrane helix</keyword>